<comment type="similarity">
    <text evidence="2">Belongs to the RLP family.</text>
</comment>
<evidence type="ECO:0000256" key="10">
    <source>
        <dbReference type="ARBA" id="ARBA00023136"/>
    </source>
</evidence>
<evidence type="ECO:0000256" key="13">
    <source>
        <dbReference type="SAM" id="Phobius"/>
    </source>
</evidence>
<protein>
    <recommendedName>
        <fullName evidence="14">Disease resistance R13L4/SHOC-2-like LRR domain-containing protein</fullName>
    </recommendedName>
</protein>
<evidence type="ECO:0000256" key="4">
    <source>
        <dbReference type="ARBA" id="ARBA00022614"/>
    </source>
</evidence>
<name>A0A921RBN3_SORBI</name>
<dbReference type="FunFam" id="3.80.10.10:FF:000649">
    <property type="entry name" value="Leucine Rich Repeat family protein"/>
    <property type="match status" value="1"/>
</dbReference>
<keyword evidence="4" id="KW-0433">Leucine-rich repeat</keyword>
<dbReference type="FunFam" id="3.80.10.10:FF:000383">
    <property type="entry name" value="Leucine-rich repeat receptor protein kinase EMS1"/>
    <property type="match status" value="1"/>
</dbReference>
<evidence type="ECO:0000256" key="2">
    <source>
        <dbReference type="ARBA" id="ARBA00009592"/>
    </source>
</evidence>
<evidence type="ECO:0000256" key="3">
    <source>
        <dbReference type="ARBA" id="ARBA00022475"/>
    </source>
</evidence>
<keyword evidence="3" id="KW-1003">Cell membrane</keyword>
<evidence type="ECO:0000313" key="16">
    <source>
        <dbReference type="Proteomes" id="UP000807115"/>
    </source>
</evidence>
<dbReference type="InterPro" id="IPR032675">
    <property type="entry name" value="LRR_dom_sf"/>
</dbReference>
<dbReference type="EMBL" id="CM027682">
    <property type="protein sequence ID" value="KAG0536942.1"/>
    <property type="molecule type" value="Genomic_DNA"/>
</dbReference>
<evidence type="ECO:0000256" key="11">
    <source>
        <dbReference type="ARBA" id="ARBA00023170"/>
    </source>
</evidence>
<dbReference type="PRINTS" id="PR00019">
    <property type="entry name" value="LEURICHRPT"/>
</dbReference>
<dbReference type="SUPFAM" id="SSF52047">
    <property type="entry name" value="RNI-like"/>
    <property type="match status" value="1"/>
</dbReference>
<reference evidence="15" key="1">
    <citation type="journal article" date="2019" name="BMC Genomics">
        <title>A new reference genome for Sorghum bicolor reveals high levels of sequence similarity between sweet and grain genotypes: implications for the genetics of sugar metabolism.</title>
        <authorList>
            <person name="Cooper E.A."/>
            <person name="Brenton Z.W."/>
            <person name="Flinn B.S."/>
            <person name="Jenkins J."/>
            <person name="Shu S."/>
            <person name="Flowers D."/>
            <person name="Luo F."/>
            <person name="Wang Y."/>
            <person name="Xia P."/>
            <person name="Barry K."/>
            <person name="Daum C."/>
            <person name="Lipzen A."/>
            <person name="Yoshinaga Y."/>
            <person name="Schmutz J."/>
            <person name="Saski C."/>
            <person name="Vermerris W."/>
            <person name="Kresovich S."/>
        </authorList>
    </citation>
    <scope>NUCLEOTIDE SEQUENCE</scope>
</reference>
<keyword evidence="8" id="KW-0677">Repeat</keyword>
<keyword evidence="12" id="KW-0325">Glycoprotein</keyword>
<evidence type="ECO:0000313" key="15">
    <source>
        <dbReference type="EMBL" id="KAG0536942.1"/>
    </source>
</evidence>
<evidence type="ECO:0000256" key="8">
    <source>
        <dbReference type="ARBA" id="ARBA00022737"/>
    </source>
</evidence>
<dbReference type="PROSITE" id="PS51450">
    <property type="entry name" value="LRR"/>
    <property type="match status" value="1"/>
</dbReference>
<dbReference type="InterPro" id="IPR055414">
    <property type="entry name" value="LRR_R13L4/SHOC2-like"/>
</dbReference>
<keyword evidence="9 13" id="KW-1133">Transmembrane helix</keyword>
<keyword evidence="7" id="KW-0732">Signal</keyword>
<keyword evidence="11" id="KW-0675">Receptor</keyword>
<evidence type="ECO:0000256" key="9">
    <source>
        <dbReference type="ARBA" id="ARBA00022989"/>
    </source>
</evidence>
<dbReference type="Gene3D" id="3.80.10.10">
    <property type="entry name" value="Ribonuclease Inhibitor"/>
    <property type="match status" value="4"/>
</dbReference>
<accession>A0A921RBN3</accession>
<sequence length="789" mass="87959">MFGQISSSLLALEHLEYLDLSYNGLEGPTGRLHEFLGSLKSLKHLDLSGIPFSGGVPPQLGNLSKLQYLDLSYMGAANSTDLSWLTSLPSVQYLKLNRVNLSTVLDWPHVMNMIPSLRVLGLSECSLARANQSLPDLNLTDLKELDVSMNSFNHPMLTSWFWNITSLKYLYLDHTSLYGQIPDALGAMTSLQVLDLSYYYAEDEKNKRIMTTNLKKLCNLEFLKLSSALTYGDITELFRNLARCSPNKLQELDLRSNQLTGMLPATWIGQLTNLVILDLSFNHITGPLPTSVGRLTRLGTLDLSCNHLTGNVPYEIGMLPNLTELYLNNNYLDGVIKEKHLASAKRLQTIDLSYNALQVDLSSERQPPSTLSTVRFAACIADKLPEWFSDAFSNVEYLNMSNNQLIGGLPASFSSIGAMNAIELSLFSNKLIGQIPESFCKYEGLAVLDLSNNFLEGELPSCLGVMEDMEFIALSHNSLSGEFPSFLENFRSVLFLDLAMNKFTGSLPVWIGNLVSLRILRLSHNRFFGSIPMNITNLACLQYMDVSNNEISGSLPSYLSNLKAMRKTNMTRVCYVDDIENFHLISLFAVLKGVFDTNMMSIDLSSNNLTGEIPEDIIALNVLVNLNLSLNHLIGVVPNKIGEMQSLESLDLSRNKISGEIPATLSNLTFLSYLDLSYNNLTGQIPPGAQLDSLYAANPFMYIGNTGLCGHPLRNNCSRDGSRDTILLSWIGCGFVVGIWMAFGVLFFKQSWRIAFFKLQDKLYDKETKQELRLLGKVPVVKRDCLRSR</sequence>
<dbReference type="AlphaFoldDB" id="A0A921RBN3"/>
<comment type="caution">
    <text evidence="15">The sequence shown here is derived from an EMBL/GenBank/DDBJ whole genome shotgun (WGS) entry which is preliminary data.</text>
</comment>
<evidence type="ECO:0000256" key="5">
    <source>
        <dbReference type="ARBA" id="ARBA00022626"/>
    </source>
</evidence>
<evidence type="ECO:0000256" key="12">
    <source>
        <dbReference type="ARBA" id="ARBA00023180"/>
    </source>
</evidence>
<dbReference type="Pfam" id="PF23598">
    <property type="entry name" value="LRR_14"/>
    <property type="match status" value="1"/>
</dbReference>
<feature type="transmembrane region" description="Helical" evidence="13">
    <location>
        <begin position="727"/>
        <end position="748"/>
    </location>
</feature>
<keyword evidence="10 13" id="KW-0472">Membrane</keyword>
<reference evidence="15" key="2">
    <citation type="submission" date="2020-10" db="EMBL/GenBank/DDBJ databases">
        <authorList>
            <person name="Cooper E.A."/>
            <person name="Brenton Z.W."/>
            <person name="Flinn B.S."/>
            <person name="Jenkins J."/>
            <person name="Shu S."/>
            <person name="Flowers D."/>
            <person name="Luo F."/>
            <person name="Wang Y."/>
            <person name="Xia P."/>
            <person name="Barry K."/>
            <person name="Daum C."/>
            <person name="Lipzen A."/>
            <person name="Yoshinaga Y."/>
            <person name="Schmutz J."/>
            <person name="Saski C."/>
            <person name="Vermerris W."/>
            <person name="Kresovich S."/>
        </authorList>
    </citation>
    <scope>NUCLEOTIDE SEQUENCE</scope>
</reference>
<comment type="subcellular location">
    <subcellularLocation>
        <location evidence="1">Cell membrane</location>
        <topology evidence="1">Single-pass type I membrane protein</topology>
    </subcellularLocation>
</comment>
<dbReference type="Pfam" id="PF13855">
    <property type="entry name" value="LRR_8"/>
    <property type="match status" value="1"/>
</dbReference>
<dbReference type="PANTHER" id="PTHR48052">
    <property type="entry name" value="UNNAMED PRODUCT"/>
    <property type="match status" value="1"/>
</dbReference>
<keyword evidence="6 13" id="KW-0812">Transmembrane</keyword>
<dbReference type="Proteomes" id="UP000807115">
    <property type="component" value="Chromosome 3"/>
</dbReference>
<dbReference type="InterPro" id="IPR001611">
    <property type="entry name" value="Leu-rich_rpt"/>
</dbReference>
<proteinExistence type="inferred from homology"/>
<dbReference type="GO" id="GO:0009742">
    <property type="term" value="P:brassinosteroid mediated signaling pathway"/>
    <property type="evidence" value="ECO:0007669"/>
    <property type="project" value="UniProtKB-KW"/>
</dbReference>
<dbReference type="Pfam" id="PF00560">
    <property type="entry name" value="LRR_1"/>
    <property type="match status" value="7"/>
</dbReference>
<dbReference type="FunFam" id="3.80.10.10:FF:000095">
    <property type="entry name" value="LRR receptor-like serine/threonine-protein kinase GSO1"/>
    <property type="match status" value="1"/>
</dbReference>
<dbReference type="GO" id="GO:0005886">
    <property type="term" value="C:plasma membrane"/>
    <property type="evidence" value="ECO:0007669"/>
    <property type="project" value="UniProtKB-SubCell"/>
</dbReference>
<organism evidence="15 16">
    <name type="scientific">Sorghum bicolor</name>
    <name type="common">Sorghum</name>
    <name type="synonym">Sorghum vulgare</name>
    <dbReference type="NCBI Taxonomy" id="4558"/>
    <lineage>
        <taxon>Eukaryota</taxon>
        <taxon>Viridiplantae</taxon>
        <taxon>Streptophyta</taxon>
        <taxon>Embryophyta</taxon>
        <taxon>Tracheophyta</taxon>
        <taxon>Spermatophyta</taxon>
        <taxon>Magnoliopsida</taxon>
        <taxon>Liliopsida</taxon>
        <taxon>Poales</taxon>
        <taxon>Poaceae</taxon>
        <taxon>PACMAD clade</taxon>
        <taxon>Panicoideae</taxon>
        <taxon>Andropogonodae</taxon>
        <taxon>Andropogoneae</taxon>
        <taxon>Sorghinae</taxon>
        <taxon>Sorghum</taxon>
    </lineage>
</organism>
<evidence type="ECO:0000256" key="1">
    <source>
        <dbReference type="ARBA" id="ARBA00004251"/>
    </source>
</evidence>
<evidence type="ECO:0000259" key="14">
    <source>
        <dbReference type="Pfam" id="PF23598"/>
    </source>
</evidence>
<dbReference type="FunFam" id="3.80.10.10:FF:000111">
    <property type="entry name" value="LRR receptor-like serine/threonine-protein kinase ERECTA"/>
    <property type="match status" value="1"/>
</dbReference>
<dbReference type="InterPro" id="IPR003591">
    <property type="entry name" value="Leu-rich_rpt_typical-subtyp"/>
</dbReference>
<evidence type="ECO:0000256" key="7">
    <source>
        <dbReference type="ARBA" id="ARBA00022729"/>
    </source>
</evidence>
<dbReference type="SMART" id="SM00369">
    <property type="entry name" value="LRR_TYP"/>
    <property type="match status" value="8"/>
</dbReference>
<dbReference type="SUPFAM" id="SSF52058">
    <property type="entry name" value="L domain-like"/>
    <property type="match status" value="2"/>
</dbReference>
<gene>
    <name evidence="15" type="ORF">BDA96_03G105400</name>
</gene>
<keyword evidence="5" id="KW-1070">Brassinosteroid signaling pathway</keyword>
<feature type="domain" description="Disease resistance R13L4/SHOC-2-like LRR" evidence="14">
    <location>
        <begin position="193"/>
        <end position="401"/>
    </location>
</feature>
<evidence type="ECO:0000256" key="6">
    <source>
        <dbReference type="ARBA" id="ARBA00022692"/>
    </source>
</evidence>
<dbReference type="PANTHER" id="PTHR48052:SF8">
    <property type="entry name" value="LRR RECEPTOR-LIKE SERINE_THREONINE-PROTEIN KINASE FLS2"/>
    <property type="match status" value="1"/>
</dbReference>